<keyword evidence="3" id="KW-0645">Protease</keyword>
<keyword evidence="7" id="KW-1133">Transmembrane helix</keyword>
<dbReference type="NCBIfam" id="TIGR00705">
    <property type="entry name" value="SppA_67K"/>
    <property type="match status" value="1"/>
</dbReference>
<keyword evidence="4 9" id="KW-0378">Hydrolase</keyword>
<sequence length="620" mass="68581">MGRLFGFIKNVFVKAAKLINFIRLLIVNVIFIAVILFFYFSVTTEETPIIVENNSTLLINFNGRLVEQKQPIDLSQALSKQLTASNPNTTQEYEVEQVINTIKHAQKDDNISALAINLTNLQPASLNQLTDIGEAISEFKDEGKSVSVYSDNYSQSQYYLASFADDITLAPNGMVALQGYAVNRLYFKDLLDSLLITPHIFKVGTYKSFVEPFTETSMSDYSKQANQHWLDQIWQSYIERVIANRDKNPLINIDSINPDLATLKKNLLNASGDASKYAKSVGLVDRLAYVDSFIENLKSPQQEQNKTSHIINYHFYSSTIPSRYQETGVNDQVAVIHGSGEIVSGYAQGVAISDKNFNKLIKQAINNKRIKAVVLRLDTPGGSAFASENIRQQVLALKTANKKVIVSMGSVTASGGYWIASAADKIIASPTTLTGSIGIFGMFATIDKSLNKIGVYQDGVSTNELANIGITQPLTPELAEIFQIGIESGYENFLSVVSEGRDMTKEEVDNVAQGRVWTGIDAIENGLVDGLGNLQDAIALAAQLAELDKFDTVSIQPEMTPKQLFVHRVLSASISYLPTGIIQQPALFSMFEKLQQQTDFMTRINDPKNQYIYCTVCQIQ</sequence>
<reference evidence="9 10" key="1">
    <citation type="submission" date="2024-02" db="EMBL/GenBank/DDBJ databases">
        <title>Bacteria isolated from the canopy kelp, Nereocystis luetkeana.</title>
        <authorList>
            <person name="Pfister C.A."/>
            <person name="Younker I.T."/>
            <person name="Light S.H."/>
        </authorList>
    </citation>
    <scope>NUCLEOTIDE SEQUENCE [LARGE SCALE GENOMIC DNA]</scope>
    <source>
        <strain evidence="9 10">TI.1.05</strain>
    </source>
</reference>
<proteinExistence type="inferred from homology"/>
<dbReference type="EMBL" id="JBAKAZ010000007">
    <property type="protein sequence ID" value="MEL0628592.1"/>
    <property type="molecule type" value="Genomic_DNA"/>
</dbReference>
<feature type="domain" description="Peptidase S49" evidence="8">
    <location>
        <begin position="139"/>
        <end position="298"/>
    </location>
</feature>
<protein>
    <submittedName>
        <fullName evidence="9">Signal peptide peptidase SppA</fullName>
        <ecNumber evidence="9">3.4.21.-</ecNumber>
    </submittedName>
</protein>
<dbReference type="InterPro" id="IPR029045">
    <property type="entry name" value="ClpP/crotonase-like_dom_sf"/>
</dbReference>
<keyword evidence="10" id="KW-1185">Reference proteome</keyword>
<evidence type="ECO:0000259" key="8">
    <source>
        <dbReference type="Pfam" id="PF01343"/>
    </source>
</evidence>
<dbReference type="Gene3D" id="3.90.226.10">
    <property type="entry name" value="2-enoyl-CoA Hydratase, Chain A, domain 1"/>
    <property type="match status" value="3"/>
</dbReference>
<feature type="domain" description="Peptidase S49" evidence="8">
    <location>
        <begin position="397"/>
        <end position="547"/>
    </location>
</feature>
<name>A0ABU9GMR3_9GAMM</name>
<comment type="caution">
    <text evidence="9">The sequence shown here is derived from an EMBL/GenBank/DDBJ whole genome shotgun (WGS) entry which is preliminary data.</text>
</comment>
<dbReference type="NCBIfam" id="TIGR00706">
    <property type="entry name" value="SppA_dom"/>
    <property type="match status" value="1"/>
</dbReference>
<evidence type="ECO:0000256" key="1">
    <source>
        <dbReference type="ARBA" id="ARBA00004370"/>
    </source>
</evidence>
<keyword evidence="7" id="KW-0812">Transmembrane</keyword>
<evidence type="ECO:0000256" key="7">
    <source>
        <dbReference type="SAM" id="Phobius"/>
    </source>
</evidence>
<evidence type="ECO:0000256" key="3">
    <source>
        <dbReference type="ARBA" id="ARBA00022670"/>
    </source>
</evidence>
<evidence type="ECO:0000256" key="4">
    <source>
        <dbReference type="ARBA" id="ARBA00022801"/>
    </source>
</evidence>
<evidence type="ECO:0000313" key="10">
    <source>
        <dbReference type="Proteomes" id="UP001369082"/>
    </source>
</evidence>
<dbReference type="PIRSF" id="PIRSF001217">
    <property type="entry name" value="Protease_4_SppA"/>
    <property type="match status" value="1"/>
</dbReference>
<dbReference type="EC" id="3.4.21.-" evidence="9"/>
<dbReference type="PANTHER" id="PTHR33209:SF1">
    <property type="entry name" value="PEPTIDASE S49 DOMAIN-CONTAINING PROTEIN"/>
    <property type="match status" value="1"/>
</dbReference>
<dbReference type="Gene3D" id="6.20.330.10">
    <property type="match status" value="1"/>
</dbReference>
<comment type="similarity">
    <text evidence="2">Belongs to the peptidase S49 family.</text>
</comment>
<dbReference type="CDD" id="cd07018">
    <property type="entry name" value="S49_SppA_67K_type"/>
    <property type="match status" value="1"/>
</dbReference>
<dbReference type="Pfam" id="PF01343">
    <property type="entry name" value="Peptidase_S49"/>
    <property type="match status" value="2"/>
</dbReference>
<dbReference type="InterPro" id="IPR004635">
    <property type="entry name" value="Pept_S49_SppA"/>
</dbReference>
<dbReference type="InterPro" id="IPR047272">
    <property type="entry name" value="S49_SppA_C"/>
</dbReference>
<dbReference type="SUPFAM" id="SSF52096">
    <property type="entry name" value="ClpP/crotonase"/>
    <property type="match status" value="2"/>
</dbReference>
<evidence type="ECO:0000256" key="2">
    <source>
        <dbReference type="ARBA" id="ARBA00008683"/>
    </source>
</evidence>
<keyword evidence="5" id="KW-0720">Serine protease</keyword>
<dbReference type="InterPro" id="IPR002142">
    <property type="entry name" value="Peptidase_S49"/>
</dbReference>
<dbReference type="InterPro" id="IPR004634">
    <property type="entry name" value="Pept_S49_pIV"/>
</dbReference>
<keyword evidence="6 7" id="KW-0472">Membrane</keyword>
<accession>A0ABU9GMR3</accession>
<evidence type="ECO:0000256" key="6">
    <source>
        <dbReference type="ARBA" id="ARBA00023136"/>
    </source>
</evidence>
<dbReference type="InterPro" id="IPR047217">
    <property type="entry name" value="S49_SppA_67K_type_N"/>
</dbReference>
<comment type="subcellular location">
    <subcellularLocation>
        <location evidence="1">Membrane</location>
    </subcellularLocation>
</comment>
<dbReference type="PANTHER" id="PTHR33209">
    <property type="entry name" value="PROTEASE 4"/>
    <property type="match status" value="1"/>
</dbReference>
<evidence type="ECO:0000313" key="9">
    <source>
        <dbReference type="EMBL" id="MEL0628592.1"/>
    </source>
</evidence>
<feature type="transmembrane region" description="Helical" evidence="7">
    <location>
        <begin position="21"/>
        <end position="40"/>
    </location>
</feature>
<evidence type="ECO:0000256" key="5">
    <source>
        <dbReference type="ARBA" id="ARBA00022825"/>
    </source>
</evidence>
<dbReference type="CDD" id="cd07023">
    <property type="entry name" value="S49_Sppa_N_C"/>
    <property type="match status" value="1"/>
</dbReference>
<organism evidence="9 10">
    <name type="scientific">Psychromonas aquatilis</name>
    <dbReference type="NCBI Taxonomy" id="2005072"/>
    <lineage>
        <taxon>Bacteria</taxon>
        <taxon>Pseudomonadati</taxon>
        <taxon>Pseudomonadota</taxon>
        <taxon>Gammaproteobacteria</taxon>
        <taxon>Alteromonadales</taxon>
        <taxon>Psychromonadaceae</taxon>
        <taxon>Psychromonas</taxon>
    </lineage>
</organism>
<gene>
    <name evidence="9" type="primary">sppA</name>
    <name evidence="9" type="ORF">V6256_03135</name>
</gene>
<dbReference type="RefSeq" id="WP_341596603.1">
    <property type="nucleotide sequence ID" value="NZ_JBAKAZ010000007.1"/>
</dbReference>
<dbReference type="GO" id="GO:0016787">
    <property type="term" value="F:hydrolase activity"/>
    <property type="evidence" value="ECO:0007669"/>
    <property type="project" value="UniProtKB-KW"/>
</dbReference>
<dbReference type="Proteomes" id="UP001369082">
    <property type="component" value="Unassembled WGS sequence"/>
</dbReference>